<protein>
    <submittedName>
        <fullName evidence="2">Uncharacterized protein</fullName>
    </submittedName>
</protein>
<dbReference type="WBParaSite" id="PgR019_g128_t01">
    <property type="protein sequence ID" value="PgR019_g128_t01"/>
    <property type="gene ID" value="PgR019_g128"/>
</dbReference>
<organism evidence="1 2">
    <name type="scientific">Parascaris univalens</name>
    <name type="common">Nematode worm</name>
    <dbReference type="NCBI Taxonomy" id="6257"/>
    <lineage>
        <taxon>Eukaryota</taxon>
        <taxon>Metazoa</taxon>
        <taxon>Ecdysozoa</taxon>
        <taxon>Nematoda</taxon>
        <taxon>Chromadorea</taxon>
        <taxon>Rhabditida</taxon>
        <taxon>Spirurina</taxon>
        <taxon>Ascaridomorpha</taxon>
        <taxon>Ascaridoidea</taxon>
        <taxon>Ascarididae</taxon>
        <taxon>Parascaris</taxon>
    </lineage>
</organism>
<name>A0A915B0S4_PARUN</name>
<evidence type="ECO:0000313" key="1">
    <source>
        <dbReference type="Proteomes" id="UP000887569"/>
    </source>
</evidence>
<keyword evidence="1" id="KW-1185">Reference proteome</keyword>
<dbReference type="AlphaFoldDB" id="A0A915B0S4"/>
<sequence>MMLVVCGIIDHEKLLNIVSGVEEGLLSRIPSSFHTPFREEVPPIEKSREAVIECPSDDEHRGNF</sequence>
<reference evidence="2" key="1">
    <citation type="submission" date="2022-11" db="UniProtKB">
        <authorList>
            <consortium name="WormBaseParasite"/>
        </authorList>
    </citation>
    <scope>IDENTIFICATION</scope>
</reference>
<accession>A0A915B0S4</accession>
<evidence type="ECO:0000313" key="2">
    <source>
        <dbReference type="WBParaSite" id="PgR019_g128_t01"/>
    </source>
</evidence>
<proteinExistence type="predicted"/>
<dbReference type="Proteomes" id="UP000887569">
    <property type="component" value="Unplaced"/>
</dbReference>